<evidence type="ECO:0000313" key="1">
    <source>
        <dbReference type="EMBL" id="MCP9764300.1"/>
    </source>
</evidence>
<protein>
    <submittedName>
        <fullName evidence="1">Uncharacterized protein</fullName>
    </submittedName>
</protein>
<dbReference type="InterPro" id="IPR044941">
    <property type="entry name" value="EutB_N_sf"/>
</dbReference>
<accession>A0AAE3H512</accession>
<feature type="non-terminal residue" evidence="1">
    <location>
        <position position="42"/>
    </location>
</feature>
<organism evidence="1 2">
    <name type="scientific">Lacihabitans soyangensis</name>
    <dbReference type="NCBI Taxonomy" id="869394"/>
    <lineage>
        <taxon>Bacteria</taxon>
        <taxon>Pseudomonadati</taxon>
        <taxon>Bacteroidota</taxon>
        <taxon>Cytophagia</taxon>
        <taxon>Cytophagales</taxon>
        <taxon>Leadbetterellaceae</taxon>
        <taxon>Lacihabitans</taxon>
    </lineage>
</organism>
<dbReference type="Proteomes" id="UP001204144">
    <property type="component" value="Unassembled WGS sequence"/>
</dbReference>
<dbReference type="AlphaFoldDB" id="A0AAE3H512"/>
<gene>
    <name evidence="1" type="ORF">EGI31_15245</name>
</gene>
<dbReference type="RefSeq" id="WP_255037996.1">
    <property type="nucleotide sequence ID" value="NZ_RJUF01000144.1"/>
</dbReference>
<evidence type="ECO:0000313" key="2">
    <source>
        <dbReference type="Proteomes" id="UP001204144"/>
    </source>
</evidence>
<dbReference type="Pfam" id="PF06751">
    <property type="entry name" value="EutB"/>
    <property type="match status" value="1"/>
</dbReference>
<reference evidence="1 2" key="1">
    <citation type="submission" date="2018-11" db="EMBL/GenBank/DDBJ databases">
        <title>Novel bacteria species description.</title>
        <authorList>
            <person name="Han J.-H."/>
        </authorList>
    </citation>
    <scope>NUCLEOTIDE SEQUENCE [LARGE SCALE GENOMIC DNA]</scope>
    <source>
        <strain evidence="1 2">KCTC23259</strain>
    </source>
</reference>
<dbReference type="GO" id="GO:0006520">
    <property type="term" value="P:amino acid metabolic process"/>
    <property type="evidence" value="ECO:0007669"/>
    <property type="project" value="InterPro"/>
</dbReference>
<dbReference type="GO" id="GO:0008851">
    <property type="term" value="F:ethanolamine ammonia-lyase activity"/>
    <property type="evidence" value="ECO:0007669"/>
    <property type="project" value="InterPro"/>
</dbReference>
<comment type="caution">
    <text evidence="1">The sequence shown here is derived from an EMBL/GenBank/DDBJ whole genome shotgun (WGS) entry which is preliminary data.</text>
</comment>
<dbReference type="InterPro" id="IPR010628">
    <property type="entry name" value="EutB"/>
</dbReference>
<keyword evidence="2" id="KW-1185">Reference proteome</keyword>
<name>A0AAE3H512_9BACT</name>
<dbReference type="Gene3D" id="2.30.170.30">
    <property type="entry name" value="ethanolamine ammonia-lyase heavy chain domain like"/>
    <property type="match status" value="1"/>
</dbReference>
<proteinExistence type="predicted"/>
<dbReference type="EMBL" id="RJUF01000144">
    <property type="protein sequence ID" value="MCP9764300.1"/>
    <property type="molecule type" value="Genomic_DNA"/>
</dbReference>
<sequence length="42" mass="4780">MEFRYTVNNFTYNFKDLKTLMAKASPYRTGDALAGISAETNE</sequence>